<sequence length="145" mass="16460">MLPQQTWPSCFPGLIAFPSSVVAESRAATSRKDSGLHFRSSTISRHFVNQVWWCRSTACWCATPLPIACRRWRAPCTPAIPWISWLASWRSGRSTSAFSRQERSRPCTSSTKRLEETCSWLWPRTTPRTGDTWFCSGAISCKSAR</sequence>
<accession>A0A6B0UW01</accession>
<evidence type="ECO:0000313" key="1">
    <source>
        <dbReference type="EMBL" id="MXU93408.1"/>
    </source>
</evidence>
<reference evidence="1" key="1">
    <citation type="submission" date="2019-12" db="EMBL/GenBank/DDBJ databases">
        <title>An insight into the sialome of adult female Ixodes ricinus ticks feeding for 6 days.</title>
        <authorList>
            <person name="Perner J."/>
            <person name="Ribeiro J.M.C."/>
        </authorList>
    </citation>
    <scope>NUCLEOTIDE SEQUENCE</scope>
    <source>
        <strain evidence="1">Semi-engorged</strain>
        <tissue evidence="1">Salivary glands</tissue>
    </source>
</reference>
<dbReference type="EMBL" id="GIFC01011325">
    <property type="protein sequence ID" value="MXU93408.1"/>
    <property type="molecule type" value="Transcribed_RNA"/>
</dbReference>
<name>A0A6B0UW01_IXORI</name>
<dbReference type="AlphaFoldDB" id="A0A6B0UW01"/>
<organism evidence="1">
    <name type="scientific">Ixodes ricinus</name>
    <name type="common">Common tick</name>
    <name type="synonym">Acarus ricinus</name>
    <dbReference type="NCBI Taxonomy" id="34613"/>
    <lineage>
        <taxon>Eukaryota</taxon>
        <taxon>Metazoa</taxon>
        <taxon>Ecdysozoa</taxon>
        <taxon>Arthropoda</taxon>
        <taxon>Chelicerata</taxon>
        <taxon>Arachnida</taxon>
        <taxon>Acari</taxon>
        <taxon>Parasitiformes</taxon>
        <taxon>Ixodida</taxon>
        <taxon>Ixodoidea</taxon>
        <taxon>Ixodidae</taxon>
        <taxon>Ixodinae</taxon>
        <taxon>Ixodes</taxon>
    </lineage>
</organism>
<protein>
    <submittedName>
        <fullName evidence="1">Uncharacterized protein</fullName>
    </submittedName>
</protein>
<proteinExistence type="predicted"/>